<evidence type="ECO:0000313" key="1">
    <source>
        <dbReference type="EMBL" id="CUX67426.1"/>
    </source>
</evidence>
<dbReference type="InterPro" id="IPR036953">
    <property type="entry name" value="GreA/GreB_C_sf"/>
</dbReference>
<accession>A0A1S7SDZ7</accession>
<sequence>MIRAKLDGATVVTAEDVPGNIATINSRVTYRLGNDVPTTVYLVDTTRPSIFFQGIIPLRSLIGLSLLGMREGDRRSVALRHSVLRITLKRALHQPTREIRAVFGRAGEPSSPAGTVCLPFT</sequence>
<dbReference type="GO" id="GO:0032784">
    <property type="term" value="P:regulation of DNA-templated transcription elongation"/>
    <property type="evidence" value="ECO:0007669"/>
    <property type="project" value="InterPro"/>
</dbReference>
<dbReference type="Gene3D" id="3.10.50.30">
    <property type="entry name" value="Transcription elongation factor, GreA/GreB, C-terminal domain"/>
    <property type="match status" value="1"/>
</dbReference>
<dbReference type="GO" id="GO:0003677">
    <property type="term" value="F:DNA binding"/>
    <property type="evidence" value="ECO:0007669"/>
    <property type="project" value="InterPro"/>
</dbReference>
<proteinExistence type="predicted"/>
<dbReference type="RefSeq" id="WP_080868002.1">
    <property type="nucleotide sequence ID" value="NZ_LT009733.1"/>
</dbReference>
<dbReference type="SUPFAM" id="SSF54534">
    <property type="entry name" value="FKBP-like"/>
    <property type="match status" value="1"/>
</dbReference>
<name>A0A1S7SDZ7_AGRTU</name>
<protein>
    <submittedName>
        <fullName evidence="1">Uncharacterized protein</fullName>
    </submittedName>
</protein>
<organism evidence="1 2">
    <name type="scientific">Agrobacterium tumefaciens str. Kerr 14</name>
    <dbReference type="NCBI Taxonomy" id="1183424"/>
    <lineage>
        <taxon>Bacteria</taxon>
        <taxon>Pseudomonadati</taxon>
        <taxon>Pseudomonadota</taxon>
        <taxon>Alphaproteobacteria</taxon>
        <taxon>Hyphomicrobiales</taxon>
        <taxon>Rhizobiaceae</taxon>
        <taxon>Rhizobium/Agrobacterium group</taxon>
        <taxon>Agrobacterium</taxon>
        <taxon>Agrobacterium tumefaciens complex</taxon>
    </lineage>
</organism>
<dbReference type="EMBL" id="FBWC01000041">
    <property type="protein sequence ID" value="CUX67426.1"/>
    <property type="molecule type" value="Genomic_DNA"/>
</dbReference>
<evidence type="ECO:0000313" key="2">
    <source>
        <dbReference type="Proteomes" id="UP000191897"/>
    </source>
</evidence>
<gene>
    <name evidence="1" type="ORF">AGR4C_pb20134</name>
</gene>
<reference evidence="1 2" key="1">
    <citation type="submission" date="2016-01" db="EMBL/GenBank/DDBJ databases">
        <authorList>
            <person name="Oliw E.H."/>
        </authorList>
    </citation>
    <scope>NUCLEOTIDE SEQUENCE [LARGE SCALE GENOMIC DNA]</scope>
    <source>
        <strain evidence="1 2">Kerr 14</strain>
    </source>
</reference>
<dbReference type="AlphaFoldDB" id="A0A1S7SDZ7"/>
<dbReference type="Proteomes" id="UP000191897">
    <property type="component" value="Unassembled WGS sequence"/>
</dbReference>